<reference evidence="1 2" key="1">
    <citation type="submission" date="2021-06" db="EMBL/GenBank/DDBJ databases">
        <title>Caerostris darwini draft genome.</title>
        <authorList>
            <person name="Kono N."/>
            <person name="Arakawa K."/>
        </authorList>
    </citation>
    <scope>NUCLEOTIDE SEQUENCE [LARGE SCALE GENOMIC DNA]</scope>
</reference>
<dbReference type="AlphaFoldDB" id="A0AAV4M4E9"/>
<evidence type="ECO:0000313" key="2">
    <source>
        <dbReference type="Proteomes" id="UP001054837"/>
    </source>
</evidence>
<keyword evidence="2" id="KW-1185">Reference proteome</keyword>
<proteinExistence type="predicted"/>
<dbReference type="EMBL" id="BPLQ01000062">
    <property type="protein sequence ID" value="GIX67090.1"/>
    <property type="molecule type" value="Genomic_DNA"/>
</dbReference>
<sequence length="93" mass="10792">MYPYQLTQSHYGGTKEEGKTMIRIDEKDVVKKEKKTIPLLRIFGVGILAQFRLSDELWRESEVPSFPGSLPWFCNEAQGMDKLNRKKETVLDT</sequence>
<accession>A0AAV4M4E9</accession>
<comment type="caution">
    <text evidence="1">The sequence shown here is derived from an EMBL/GenBank/DDBJ whole genome shotgun (WGS) entry which is preliminary data.</text>
</comment>
<name>A0AAV4M4E9_9ARAC</name>
<gene>
    <name evidence="1" type="ORF">CDAR_385521</name>
</gene>
<evidence type="ECO:0000313" key="1">
    <source>
        <dbReference type="EMBL" id="GIX67090.1"/>
    </source>
</evidence>
<protein>
    <submittedName>
        <fullName evidence="1">Uncharacterized protein</fullName>
    </submittedName>
</protein>
<dbReference type="Proteomes" id="UP001054837">
    <property type="component" value="Unassembled WGS sequence"/>
</dbReference>
<organism evidence="1 2">
    <name type="scientific">Caerostris darwini</name>
    <dbReference type="NCBI Taxonomy" id="1538125"/>
    <lineage>
        <taxon>Eukaryota</taxon>
        <taxon>Metazoa</taxon>
        <taxon>Ecdysozoa</taxon>
        <taxon>Arthropoda</taxon>
        <taxon>Chelicerata</taxon>
        <taxon>Arachnida</taxon>
        <taxon>Araneae</taxon>
        <taxon>Araneomorphae</taxon>
        <taxon>Entelegynae</taxon>
        <taxon>Araneoidea</taxon>
        <taxon>Araneidae</taxon>
        <taxon>Caerostris</taxon>
    </lineage>
</organism>